<evidence type="ECO:0000313" key="17">
    <source>
        <dbReference type="EnsemblMetazoa" id="GBRI023097-PA"/>
    </source>
</evidence>
<keyword evidence="10" id="KW-0862">Zinc</keyword>
<evidence type="ECO:0000256" key="6">
    <source>
        <dbReference type="ARBA" id="ARBA00022602"/>
    </source>
</evidence>
<keyword evidence="6" id="KW-0637">Prenyltransferase</keyword>
<name>A0A1A9WKM6_9MUSC</name>
<dbReference type="InterPro" id="IPR041960">
    <property type="entry name" value="GGTase_I_beta"/>
</dbReference>
<dbReference type="InterPro" id="IPR008930">
    <property type="entry name" value="Terpenoid_cyclase/PrenylTrfase"/>
</dbReference>
<dbReference type="GO" id="GO:0046872">
    <property type="term" value="F:metal ion binding"/>
    <property type="evidence" value="ECO:0007669"/>
    <property type="project" value="UniProtKB-KW"/>
</dbReference>
<keyword evidence="18" id="KW-1185">Reference proteome</keyword>
<evidence type="ECO:0000256" key="11">
    <source>
        <dbReference type="ARBA" id="ARBA00022842"/>
    </source>
</evidence>
<evidence type="ECO:0000256" key="12">
    <source>
        <dbReference type="ARBA" id="ARBA00031713"/>
    </source>
</evidence>
<dbReference type="CDD" id="cd02895">
    <property type="entry name" value="GGTase-I"/>
    <property type="match status" value="1"/>
</dbReference>
<evidence type="ECO:0000256" key="7">
    <source>
        <dbReference type="ARBA" id="ARBA00022679"/>
    </source>
</evidence>
<dbReference type="VEuPathDB" id="VectorBase:GBRI023097"/>
<evidence type="ECO:0000256" key="3">
    <source>
        <dbReference type="ARBA" id="ARBA00010497"/>
    </source>
</evidence>
<dbReference type="SUPFAM" id="SSF48239">
    <property type="entry name" value="Terpenoid cyclases/Protein prenyltransferases"/>
    <property type="match status" value="1"/>
</dbReference>
<accession>A0A1A9WKM6</accession>
<keyword evidence="11" id="KW-0460">Magnesium</keyword>
<evidence type="ECO:0000256" key="8">
    <source>
        <dbReference type="ARBA" id="ARBA00022723"/>
    </source>
</evidence>
<dbReference type="Gene3D" id="1.50.10.20">
    <property type="match status" value="1"/>
</dbReference>
<dbReference type="InterPro" id="IPR001330">
    <property type="entry name" value="Prenyltrans"/>
</dbReference>
<comment type="similarity">
    <text evidence="3">Belongs to the protein prenyltransferase subunit beta family.</text>
</comment>
<evidence type="ECO:0000256" key="10">
    <source>
        <dbReference type="ARBA" id="ARBA00022833"/>
    </source>
</evidence>
<keyword evidence="8" id="KW-0479">Metal-binding</keyword>
<dbReference type="InterPro" id="IPR045089">
    <property type="entry name" value="PGGT1B-like"/>
</dbReference>
<keyword evidence="9" id="KW-0677">Repeat</keyword>
<dbReference type="AlphaFoldDB" id="A0A1A9WKM6"/>
<dbReference type="GO" id="GO:0004662">
    <property type="term" value="F:CAAX-protein geranylgeranyltransferase activity"/>
    <property type="evidence" value="ECO:0007669"/>
    <property type="project" value="UniProtKB-EC"/>
</dbReference>
<feature type="domain" description="Prenyltransferase alpha-alpha toroid" evidence="16">
    <location>
        <begin position="16"/>
        <end position="338"/>
    </location>
</feature>
<organism evidence="17 18">
    <name type="scientific">Glossina brevipalpis</name>
    <dbReference type="NCBI Taxonomy" id="37001"/>
    <lineage>
        <taxon>Eukaryota</taxon>
        <taxon>Metazoa</taxon>
        <taxon>Ecdysozoa</taxon>
        <taxon>Arthropoda</taxon>
        <taxon>Hexapoda</taxon>
        <taxon>Insecta</taxon>
        <taxon>Pterygota</taxon>
        <taxon>Neoptera</taxon>
        <taxon>Endopterygota</taxon>
        <taxon>Diptera</taxon>
        <taxon>Brachycera</taxon>
        <taxon>Muscomorpha</taxon>
        <taxon>Hippoboscoidea</taxon>
        <taxon>Glossinidae</taxon>
        <taxon>Glossina</taxon>
    </lineage>
</organism>
<comment type="subunit">
    <text evidence="14">Heterodimer of FNTA and PGGT1B. PGGT1B mediates interaction with substrate peptides.</text>
</comment>
<reference evidence="18" key="1">
    <citation type="submission" date="2014-03" db="EMBL/GenBank/DDBJ databases">
        <authorList>
            <person name="Aksoy S."/>
            <person name="Warren W."/>
            <person name="Wilson R.K."/>
        </authorList>
    </citation>
    <scope>NUCLEOTIDE SEQUENCE [LARGE SCALE GENOMIC DNA]</scope>
    <source>
        <strain evidence="18">IAEA</strain>
    </source>
</reference>
<comment type="cofactor">
    <cofactor evidence="2">
        <name>Zn(2+)</name>
        <dbReference type="ChEBI" id="CHEBI:29105"/>
    </cofactor>
</comment>
<dbReference type="PANTHER" id="PTHR11774:SF4">
    <property type="entry name" value="GERANYLGERANYL TRANSFERASE TYPE-1 SUBUNIT BETA"/>
    <property type="match status" value="1"/>
</dbReference>
<dbReference type="EC" id="2.5.1.59" evidence="4"/>
<reference evidence="17" key="2">
    <citation type="submission" date="2020-05" db="UniProtKB">
        <authorList>
            <consortium name="EnsemblMetazoa"/>
        </authorList>
    </citation>
    <scope>IDENTIFICATION</scope>
    <source>
        <strain evidence="17">IAEA</strain>
    </source>
</reference>
<dbReference type="GO" id="GO:0005953">
    <property type="term" value="C:CAAX-protein geranylgeranyltransferase complex"/>
    <property type="evidence" value="ECO:0007669"/>
    <property type="project" value="InterPro"/>
</dbReference>
<dbReference type="FunFam" id="1.50.10.20:FF:000005">
    <property type="entry name" value="Geranylgeranyl transferase type-1 subunit beta"/>
    <property type="match status" value="1"/>
</dbReference>
<evidence type="ECO:0000256" key="14">
    <source>
        <dbReference type="ARBA" id="ARBA00065714"/>
    </source>
</evidence>
<dbReference type="EnsemblMetazoa" id="GBRI023097-RA">
    <property type="protein sequence ID" value="GBRI023097-PA"/>
    <property type="gene ID" value="GBRI023097"/>
</dbReference>
<dbReference type="STRING" id="37001.A0A1A9WKM6"/>
<evidence type="ECO:0000256" key="5">
    <source>
        <dbReference type="ARBA" id="ARBA00020603"/>
    </source>
</evidence>
<dbReference type="PANTHER" id="PTHR11774">
    <property type="entry name" value="GERANYLGERANYL TRANSFERASE TYPE BETA SUBUNIT"/>
    <property type="match status" value="1"/>
</dbReference>
<evidence type="ECO:0000256" key="9">
    <source>
        <dbReference type="ARBA" id="ARBA00022737"/>
    </source>
</evidence>
<keyword evidence="7" id="KW-0808">Transferase</keyword>
<sequence length="396" mass="44707">MSYNSLNIDSIKPLINKHAKYFMRFLDLLPANLASHDCTRGTIVFFAVCGLDVLNSLDLIKAKRQHIIDWIYGNIVIPRPEERCCSGFQGTRSVMIKSDNEELLENVRCFQWGHLAMTYTSIGILVTLGDDLSRLDRKTIVDGVAAVQRNDGSFSACIDGSENDMRFVFCAAAICHMLDYWGDVSKEKMYQFIMNSLRYDFGFSQQAEGEGHGGTTYCALAALELSGQLHRVNTNVLEGIKRWCIFRQVNGFQGRPNKPADTCYSFWIGAALQILNAFHLTDYACNRSYVLETQDNIAGGFAKWPQSTTDPFHTYLGICGLTFTGEHDLAEIMPSLNISIRAYENLKRLHSKWAYQNVEDGYQGTYRNMATQLTETKISVDDDDHDLITSPLIRAQ</sequence>
<evidence type="ECO:0000259" key="16">
    <source>
        <dbReference type="Pfam" id="PF00432"/>
    </source>
</evidence>
<evidence type="ECO:0000256" key="15">
    <source>
        <dbReference type="ARBA" id="ARBA00078363"/>
    </source>
</evidence>
<evidence type="ECO:0000256" key="2">
    <source>
        <dbReference type="ARBA" id="ARBA00001947"/>
    </source>
</evidence>
<dbReference type="Pfam" id="PF00432">
    <property type="entry name" value="Prenyltrans"/>
    <property type="match status" value="1"/>
</dbReference>
<evidence type="ECO:0000256" key="4">
    <source>
        <dbReference type="ARBA" id="ARBA00012700"/>
    </source>
</evidence>
<protein>
    <recommendedName>
        <fullName evidence="5">Geranylgeranyl transferase type-1 subunit beta</fullName>
        <ecNumber evidence="4">2.5.1.59</ecNumber>
    </recommendedName>
    <alternativeName>
        <fullName evidence="12">Geranylgeranyl transferase type I subunit beta</fullName>
    </alternativeName>
    <alternativeName>
        <fullName evidence="15">Type I protein geranyl-geranyltransferase subunit beta</fullName>
    </alternativeName>
</protein>
<evidence type="ECO:0000313" key="18">
    <source>
        <dbReference type="Proteomes" id="UP000091820"/>
    </source>
</evidence>
<evidence type="ECO:0000256" key="1">
    <source>
        <dbReference type="ARBA" id="ARBA00001946"/>
    </source>
</evidence>
<comment type="catalytic activity">
    <reaction evidence="13">
        <text>geranylgeranyl diphosphate + L-cysteinyl-[protein] = S-geranylgeranyl-L-cysteinyl-[protein] + diphosphate</text>
        <dbReference type="Rhea" id="RHEA:21240"/>
        <dbReference type="Rhea" id="RHEA-COMP:10131"/>
        <dbReference type="Rhea" id="RHEA-COMP:11537"/>
        <dbReference type="ChEBI" id="CHEBI:29950"/>
        <dbReference type="ChEBI" id="CHEBI:33019"/>
        <dbReference type="ChEBI" id="CHEBI:57533"/>
        <dbReference type="ChEBI" id="CHEBI:86021"/>
        <dbReference type="EC" id="2.5.1.59"/>
    </reaction>
</comment>
<comment type="cofactor">
    <cofactor evidence="1">
        <name>Mg(2+)</name>
        <dbReference type="ChEBI" id="CHEBI:18420"/>
    </cofactor>
</comment>
<evidence type="ECO:0000256" key="13">
    <source>
        <dbReference type="ARBA" id="ARBA00050428"/>
    </source>
</evidence>
<dbReference type="Proteomes" id="UP000091820">
    <property type="component" value="Unassembled WGS sequence"/>
</dbReference>
<proteinExistence type="inferred from homology"/>